<organism evidence="3 4">
    <name type="scientific">Pelobates cultripes</name>
    <name type="common">Western spadefoot toad</name>
    <dbReference type="NCBI Taxonomy" id="61616"/>
    <lineage>
        <taxon>Eukaryota</taxon>
        <taxon>Metazoa</taxon>
        <taxon>Chordata</taxon>
        <taxon>Craniata</taxon>
        <taxon>Vertebrata</taxon>
        <taxon>Euteleostomi</taxon>
        <taxon>Amphibia</taxon>
        <taxon>Batrachia</taxon>
        <taxon>Anura</taxon>
        <taxon>Pelobatoidea</taxon>
        <taxon>Pelobatidae</taxon>
        <taxon>Pelobates</taxon>
    </lineage>
</organism>
<name>A0AAD1TEY8_PELCU</name>
<reference evidence="3" key="1">
    <citation type="submission" date="2022-03" db="EMBL/GenBank/DDBJ databases">
        <authorList>
            <person name="Alioto T."/>
            <person name="Alioto T."/>
            <person name="Gomez Garrido J."/>
        </authorList>
    </citation>
    <scope>NUCLEOTIDE SEQUENCE</scope>
</reference>
<evidence type="ECO:0000256" key="1">
    <source>
        <dbReference type="SAM" id="Coils"/>
    </source>
</evidence>
<dbReference type="Gene3D" id="3.30.70.1820">
    <property type="entry name" value="L1 transposable element, RRM domain"/>
    <property type="match status" value="1"/>
</dbReference>
<dbReference type="Proteomes" id="UP001295444">
    <property type="component" value="Chromosome 11"/>
</dbReference>
<dbReference type="AlphaFoldDB" id="A0AAD1TEY8"/>
<accession>A0AAD1TEY8</accession>
<protein>
    <submittedName>
        <fullName evidence="3">Uncharacterized protein</fullName>
    </submittedName>
</protein>
<dbReference type="EMBL" id="OW240922">
    <property type="protein sequence ID" value="CAH2321832.1"/>
    <property type="molecule type" value="Genomic_DNA"/>
</dbReference>
<proteinExistence type="predicted"/>
<keyword evidence="4" id="KW-1185">Reference proteome</keyword>
<feature type="coiled-coil region" evidence="1">
    <location>
        <begin position="70"/>
        <end position="104"/>
    </location>
</feature>
<evidence type="ECO:0000256" key="2">
    <source>
        <dbReference type="SAM" id="MobiDB-lite"/>
    </source>
</evidence>
<evidence type="ECO:0000313" key="4">
    <source>
        <dbReference type="Proteomes" id="UP001295444"/>
    </source>
</evidence>
<feature type="region of interest" description="Disordered" evidence="2">
    <location>
        <begin position="1"/>
        <end position="22"/>
    </location>
</feature>
<keyword evidence="1" id="KW-0175">Coiled coil</keyword>
<gene>
    <name evidence="3" type="ORF">PECUL_23A052634</name>
</gene>
<evidence type="ECO:0000313" key="3">
    <source>
        <dbReference type="EMBL" id="CAH2321832.1"/>
    </source>
</evidence>
<sequence length="217" mass="24385">MAVQPDTDTQRAKPPTNAHITGDAEAPTTFLEALSEQDPHVPATKQDIANLLRELQQMSAADIDRVRTDVKAVEARTQATENTVLELQREVRDLRDKINILQHSHTSPTQRVDISEYRNRLPNIKVGGVPDSISQAELPHYLRRLVETILTHSQDNKLQLDGCYRINKSRQAPSEATHDIIVGCHSMSDRNQLLAVVKGKTPMDFELSKDLSRNTLQ</sequence>